<dbReference type="EMBL" id="JAACXV010014018">
    <property type="protein sequence ID" value="KAF7271102.1"/>
    <property type="molecule type" value="Genomic_DNA"/>
</dbReference>
<dbReference type="FunFam" id="2.130.10.10:FF:000118">
    <property type="entry name" value="Cleavage and polyadenylation specificity factor subunit 1"/>
    <property type="match status" value="1"/>
</dbReference>
<dbReference type="InterPro" id="IPR050358">
    <property type="entry name" value="RSE1/DDB1/CFT1"/>
</dbReference>
<dbReference type="Pfam" id="PF10433">
    <property type="entry name" value="Beta-prop_RSE1_1st"/>
    <property type="match status" value="1"/>
</dbReference>
<feature type="domain" description="RSE1/DDB1/CPSF1 second beta-propeller" evidence="6">
    <location>
        <begin position="532"/>
        <end position="963"/>
    </location>
</feature>
<proteinExistence type="predicted"/>
<dbReference type="InterPro" id="IPR018846">
    <property type="entry name" value="Beta-prop_RSE1/DDB1/CPSF1_1st"/>
</dbReference>
<evidence type="ECO:0008006" key="9">
    <source>
        <dbReference type="Google" id="ProtNLM"/>
    </source>
</evidence>
<gene>
    <name evidence="7" type="ORF">GWI33_015986</name>
</gene>
<dbReference type="InterPro" id="IPR015943">
    <property type="entry name" value="WD40/YVTN_repeat-like_dom_sf"/>
</dbReference>
<dbReference type="InterPro" id="IPR058543">
    <property type="entry name" value="Beta-prop_RSE1/DDB1/CPSF1_2nd"/>
</dbReference>
<evidence type="ECO:0000256" key="2">
    <source>
        <dbReference type="ARBA" id="ARBA00023242"/>
    </source>
</evidence>
<protein>
    <recommendedName>
        <fullName evidence="9">Cleavage and polyadenylation specificity factor subunit 1</fullName>
    </recommendedName>
</protein>
<evidence type="ECO:0000256" key="3">
    <source>
        <dbReference type="SAM" id="MobiDB-lite"/>
    </source>
</evidence>
<dbReference type="FunFam" id="2.130.10.10:FF:000100">
    <property type="entry name" value="Cleavage and polyadenylation specificity factor subunit 1"/>
    <property type="match status" value="1"/>
</dbReference>
<dbReference type="InterPro" id="IPR004871">
    <property type="entry name" value="RSE1/DDB1/CPSF1_C"/>
</dbReference>
<comment type="caution">
    <text evidence="7">The sequence shown here is derived from an EMBL/GenBank/DDBJ whole genome shotgun (WGS) entry which is preliminary data.</text>
</comment>
<dbReference type="Pfam" id="PF23726">
    <property type="entry name" value="Beta-prop_RSE1_2nd"/>
    <property type="match status" value="1"/>
</dbReference>
<dbReference type="PANTHER" id="PTHR10644">
    <property type="entry name" value="DNA REPAIR/RNA PROCESSING CPSF FAMILY"/>
    <property type="match status" value="1"/>
</dbReference>
<dbReference type="Gene3D" id="2.130.10.10">
    <property type="entry name" value="YVTN repeat-like/Quinoprotein amine dehydrogenase"/>
    <property type="match status" value="2"/>
</dbReference>
<evidence type="ECO:0000313" key="8">
    <source>
        <dbReference type="Proteomes" id="UP000625711"/>
    </source>
</evidence>
<feature type="domain" description="RSE1/DDB1/CPSF1 first beta-propeller" evidence="5">
    <location>
        <begin position="14"/>
        <end position="406"/>
    </location>
</feature>
<keyword evidence="2" id="KW-0539">Nucleus</keyword>
<dbReference type="Pfam" id="PF03178">
    <property type="entry name" value="CPSF_A"/>
    <property type="match status" value="1"/>
</dbReference>
<dbReference type="GO" id="GO:0003676">
    <property type="term" value="F:nucleic acid binding"/>
    <property type="evidence" value="ECO:0007669"/>
    <property type="project" value="InterPro"/>
</dbReference>
<accession>A0A834I243</accession>
<name>A0A834I243_RHYFE</name>
<evidence type="ECO:0000313" key="7">
    <source>
        <dbReference type="EMBL" id="KAF7271102.1"/>
    </source>
</evidence>
<organism evidence="7 8">
    <name type="scientific">Rhynchophorus ferrugineus</name>
    <name type="common">Red palm weevil</name>
    <name type="synonym">Curculio ferrugineus</name>
    <dbReference type="NCBI Taxonomy" id="354439"/>
    <lineage>
        <taxon>Eukaryota</taxon>
        <taxon>Metazoa</taxon>
        <taxon>Ecdysozoa</taxon>
        <taxon>Arthropoda</taxon>
        <taxon>Hexapoda</taxon>
        <taxon>Insecta</taxon>
        <taxon>Pterygota</taxon>
        <taxon>Neoptera</taxon>
        <taxon>Endopterygota</taxon>
        <taxon>Coleoptera</taxon>
        <taxon>Polyphaga</taxon>
        <taxon>Cucujiformia</taxon>
        <taxon>Curculionidae</taxon>
        <taxon>Dryophthorinae</taxon>
        <taxon>Rhynchophorus</taxon>
    </lineage>
</organism>
<evidence type="ECO:0000259" key="5">
    <source>
        <dbReference type="Pfam" id="PF10433"/>
    </source>
</evidence>
<dbReference type="Proteomes" id="UP000625711">
    <property type="component" value="Unassembled WGS sequence"/>
</dbReference>
<dbReference type="Gene3D" id="1.10.150.910">
    <property type="match status" value="1"/>
</dbReference>
<feature type="region of interest" description="Disordered" evidence="3">
    <location>
        <begin position="413"/>
        <end position="433"/>
    </location>
</feature>
<evidence type="ECO:0000256" key="1">
    <source>
        <dbReference type="ARBA" id="ARBA00004123"/>
    </source>
</evidence>
<feature type="domain" description="RSE1/DDB1/CPSF1 C-terminal" evidence="4">
    <location>
        <begin position="1038"/>
        <end position="1373"/>
    </location>
</feature>
<dbReference type="OrthoDB" id="6109at2759"/>
<evidence type="ECO:0000259" key="4">
    <source>
        <dbReference type="Pfam" id="PF03178"/>
    </source>
</evidence>
<dbReference type="GO" id="GO:0005634">
    <property type="term" value="C:nucleus"/>
    <property type="evidence" value="ECO:0007669"/>
    <property type="project" value="UniProtKB-SubCell"/>
</dbReference>
<keyword evidence="8" id="KW-1185">Reference proteome</keyword>
<comment type="subcellular location">
    <subcellularLocation>
        <location evidence="1">Nucleus</location>
    </subcellularLocation>
</comment>
<sequence length="1408" mass="159456">MFSICKQTHQATGVEHAISCFFFNKTEKSLITTGANILKVFRLIPDVDGKSRNERYSELFPPKSKLECVAQYQLFGNIMSLQSVTLANSARDSLLLAFSDAKLSVVEYDPEHHELKTLSLHYFEEEEMKDGWTHFHHVPIIRADPENRCAVMTVFGKKLVVLPFRRESSIDDTDTDIKPMSSSGGSGKSPILASYMIVLKDFIDKIDNIIDIQFLDGYYEPTLLILFEPLKTFSGRVAVRTDTCAMAAISLNLQQKVHPIIWSVSNLPFDCTRAVPIKKPLGGTLIFSVNALIYLNQSIPPYGVTVNNIAESCSSFPLKPQEDLKISFDCAQIGFLEDDTLVLSLKGGELFVLTLLADNMRYVRNFHFEKAAASVLTTCVCICENNFLFLGSRLGNSLLLRFTEKANEVISLDESEEPAAKKSKKQKDDEKGEKVLDSLTDCIASDVMDIRDPEELEVYGNQKQAGVQITSYIFEVCDSLLNIGPCGNVSVGEPAFLSEEFSNNPDLNLELVTTAGYGKNGALCVLQRSIKPQIVTTFTLPGCSNMWTVRSGEDKHAFLILGQDDSTMVLQTGQEINEIDNTGFATQYPTVYCGNLGNGRFIVQVTILSVRLLQGIVQLQHVPMDLGSPIVHVSSADPYISLMTADGQVITLMMRETRGVAKLVISKSTLSNVPAVSTICMYKDTSGLFTNKIPEDFTHVPEHFVTEISDLKTETENEDDLLYGESDFKMPSLNPPQPKPKVFYNWWKKYMTPHKPTYWLFVVRENSNLEIYSMPDFKLNFCVQNLCFGYKVIIDALESVMLNASHHANEAQIQRENPVKEILMVGLGNNGSRPLFIVRLEKCLYIYEVFRYHKGNLKLRFRKIKHEIIYQPNSVTKTDTENSEVFSVQERIAKLRYFDNIAGYSGVFICGANPYWLFLTKRGEIRTHPMVIDGEVVNFAQFNNVNCPEGFLYFNKKSELRIGLLPTHLSYDAPWPVRKVPLRCTPHFVTYHLESKTYCLVTSISEPSSSYYKFNGEDKELTHEDKGDRFPYPLQETFNLTLFSPVSWDVIPNTKIDLDEWEHVTCLRNVSLEYEGTRSGLRGYIAVGTNYNYGEDITSRGRILIYDVIEVVPEPGQPLTKNKFKEIYAKDQKGPVTALSQVRGFLVSAVGQKIYIWQLKDNDLIGVAFIDTQVYTHQILTIKSLLLIADVYQSISLLRFQEEYRTLSMVSRDFRPCEVYAIEYMIDNSNMGFLLSDKEKNLVICMYQPEARESLGGQRLLRKADFHLGQAVTTFFRITCKLGEIGEDKKHISGADKRHITMFATLDGGLGYLMPVPEKTYRRLLMLQNVMVTHGAHIAGLNPKSFRTFKSYRKMLSNPARSIIDGELVWNFLQLSITEKIEVSKKIGTKLDELLEDLRDIHKLTNHF</sequence>
<reference evidence="7" key="1">
    <citation type="submission" date="2020-08" db="EMBL/GenBank/DDBJ databases">
        <title>Genome sequencing and assembly of the red palm weevil Rhynchophorus ferrugineus.</title>
        <authorList>
            <person name="Dias G.B."/>
            <person name="Bergman C.M."/>
            <person name="Manee M."/>
        </authorList>
    </citation>
    <scope>NUCLEOTIDE SEQUENCE</scope>
    <source>
        <strain evidence="7">AA-2017</strain>
        <tissue evidence="7">Whole larva</tissue>
    </source>
</reference>
<evidence type="ECO:0000259" key="6">
    <source>
        <dbReference type="Pfam" id="PF23726"/>
    </source>
</evidence>